<dbReference type="EMBL" id="RKKB01000001">
    <property type="protein sequence ID" value="RPA35113.1"/>
    <property type="molecule type" value="Genomic_DNA"/>
</dbReference>
<dbReference type="OrthoDB" id="5734694at2"/>
<reference evidence="3" key="3">
    <citation type="submission" date="2018-11" db="EMBL/GenBank/DDBJ databases">
        <authorList>
            <person name="Hwang Y.J."/>
            <person name="Hwang C.Y."/>
        </authorList>
    </citation>
    <scope>NUCLEOTIDE SEQUENCE</scope>
    <source>
        <strain evidence="3">R106</strain>
    </source>
</reference>
<evidence type="ECO:0000313" key="2">
    <source>
        <dbReference type="EMBL" id="AZG36722.1"/>
    </source>
</evidence>
<sequence>MKKLFIALIGLLVITGTFIQTAMATEQEVKKTIMDDNAYVKKNLKGLEGTYSNEGAIEFWSSGGLIQTIKADGRLEEYDAFNIDVKHIQVTILVPDKIALAHYYSEGSMTPKGSPAVANYRTRVSQVYTKEAGKWKVRSSHWSPIIGGSGTSQTALVE</sequence>
<dbReference type="EMBL" id="CP034073">
    <property type="protein sequence ID" value="AZG36722.1"/>
    <property type="molecule type" value="Genomic_DNA"/>
</dbReference>
<evidence type="ECO:0000313" key="5">
    <source>
        <dbReference type="Proteomes" id="UP000278855"/>
    </source>
</evidence>
<dbReference type="InterPro" id="IPR032710">
    <property type="entry name" value="NTF2-like_dom_sf"/>
</dbReference>
<dbReference type="SUPFAM" id="SSF54427">
    <property type="entry name" value="NTF2-like"/>
    <property type="match status" value="1"/>
</dbReference>
<feature type="signal peptide" evidence="1">
    <location>
        <begin position="1"/>
        <end position="24"/>
    </location>
</feature>
<evidence type="ECO:0000313" key="4">
    <source>
        <dbReference type="Proteomes" id="UP000273778"/>
    </source>
</evidence>
<name>A0A3N4EAJ9_9GAMM</name>
<gene>
    <name evidence="3" type="ORF">EGC77_02550</name>
    <name evidence="2" type="ORF">EGC80_18895</name>
</gene>
<keyword evidence="1" id="KW-0732">Signal</keyword>
<proteinExistence type="predicted"/>
<evidence type="ECO:0000313" key="3">
    <source>
        <dbReference type="EMBL" id="RPA35113.1"/>
    </source>
</evidence>
<dbReference type="Proteomes" id="UP000273778">
    <property type="component" value="Chromosome"/>
</dbReference>
<dbReference type="Proteomes" id="UP000278855">
    <property type="component" value="Unassembled WGS sequence"/>
</dbReference>
<organism evidence="3 5">
    <name type="scientific">Shewanella psychromarinicola</name>
    <dbReference type="NCBI Taxonomy" id="2487742"/>
    <lineage>
        <taxon>Bacteria</taxon>
        <taxon>Pseudomonadati</taxon>
        <taxon>Pseudomonadota</taxon>
        <taxon>Gammaproteobacteria</taxon>
        <taxon>Alteromonadales</taxon>
        <taxon>Shewanellaceae</taxon>
        <taxon>Shewanella</taxon>
    </lineage>
</organism>
<dbReference type="KEGG" id="spsr:EGC80_18895"/>
<dbReference type="RefSeq" id="WP_124011753.1">
    <property type="nucleotide sequence ID" value="NZ_CP034073.1"/>
</dbReference>
<reference evidence="2 4" key="1">
    <citation type="submission" date="2018-11" db="EMBL/GenBank/DDBJ databases">
        <title>Shewanella sp. M2.</title>
        <authorList>
            <person name="Hwang Y.J."/>
            <person name="Hwang C.Y."/>
        </authorList>
    </citation>
    <scope>NUCLEOTIDE SEQUENCE [LARGE SCALE GENOMIC DNA]</scope>
    <source>
        <strain evidence="2 4">M2</strain>
    </source>
</reference>
<accession>A0A3N4EAJ9</accession>
<dbReference type="Gene3D" id="3.10.450.50">
    <property type="match status" value="1"/>
</dbReference>
<feature type="chain" id="PRO_5018288341" description="DUF4440 domain-containing protein" evidence="1">
    <location>
        <begin position="25"/>
        <end position="158"/>
    </location>
</feature>
<reference evidence="5" key="2">
    <citation type="submission" date="2018-11" db="EMBL/GenBank/DDBJ databases">
        <title>Shewanella sp. R106.</title>
        <authorList>
            <person name="Hwang Y.J."/>
            <person name="Hwang C.Y."/>
        </authorList>
    </citation>
    <scope>NUCLEOTIDE SEQUENCE [LARGE SCALE GENOMIC DNA]</scope>
    <source>
        <strain evidence="5">R106</strain>
    </source>
</reference>
<keyword evidence="4" id="KW-1185">Reference proteome</keyword>
<protein>
    <recommendedName>
        <fullName evidence="6">DUF4440 domain-containing protein</fullName>
    </recommendedName>
</protein>
<evidence type="ECO:0008006" key="6">
    <source>
        <dbReference type="Google" id="ProtNLM"/>
    </source>
</evidence>
<evidence type="ECO:0000256" key="1">
    <source>
        <dbReference type="SAM" id="SignalP"/>
    </source>
</evidence>
<dbReference type="AlphaFoldDB" id="A0A3N4EAJ9"/>